<comment type="caution">
    <text evidence="2">The sequence shown here is derived from an EMBL/GenBank/DDBJ whole genome shotgun (WGS) entry which is preliminary data.</text>
</comment>
<gene>
    <name evidence="2" type="ORF">AN216_04160</name>
</gene>
<organism evidence="2 3">
    <name type="scientific">Streptomyces oceani</name>
    <dbReference type="NCBI Taxonomy" id="1075402"/>
    <lineage>
        <taxon>Bacteria</taxon>
        <taxon>Bacillati</taxon>
        <taxon>Actinomycetota</taxon>
        <taxon>Actinomycetes</taxon>
        <taxon>Kitasatosporales</taxon>
        <taxon>Streptomycetaceae</taxon>
        <taxon>Streptomyces</taxon>
    </lineage>
</organism>
<proteinExistence type="predicted"/>
<sequence>MSSEQPKAEPSAQLIFDDPLSQETSETAHRWGREGSDAWGDGDSRAEGDAESADLARFLNEKPPHHV</sequence>
<protein>
    <submittedName>
        <fullName evidence="2">Uncharacterized protein</fullName>
    </submittedName>
</protein>
<feature type="compositionally biased region" description="Basic and acidic residues" evidence="1">
    <location>
        <begin position="26"/>
        <end position="48"/>
    </location>
</feature>
<keyword evidence="3" id="KW-1185">Reference proteome</keyword>
<accession>A0A1E7KMH1</accession>
<feature type="region of interest" description="Disordered" evidence="1">
    <location>
        <begin position="1"/>
        <end position="67"/>
    </location>
</feature>
<reference evidence="2 3" key="1">
    <citation type="journal article" date="2016" name="Front. Microbiol.">
        <title>Comparative Genomics Analysis of Streptomyces Species Reveals Their Adaptation to the Marine Environment and Their Diversity at the Genomic Level.</title>
        <authorList>
            <person name="Tian X."/>
            <person name="Zhang Z."/>
            <person name="Yang T."/>
            <person name="Chen M."/>
            <person name="Li J."/>
            <person name="Chen F."/>
            <person name="Yang J."/>
            <person name="Li W."/>
            <person name="Zhang B."/>
            <person name="Zhang Z."/>
            <person name="Wu J."/>
            <person name="Zhang C."/>
            <person name="Long L."/>
            <person name="Xiao J."/>
        </authorList>
    </citation>
    <scope>NUCLEOTIDE SEQUENCE [LARGE SCALE GENOMIC DNA]</scope>
    <source>
        <strain evidence="2 3">SCSIO 02100</strain>
    </source>
</reference>
<evidence type="ECO:0000313" key="3">
    <source>
        <dbReference type="Proteomes" id="UP000176101"/>
    </source>
</evidence>
<dbReference type="AlphaFoldDB" id="A0A1E7KMH1"/>
<name>A0A1E7KMH1_9ACTN</name>
<dbReference type="Proteomes" id="UP000176101">
    <property type="component" value="Unassembled WGS sequence"/>
</dbReference>
<dbReference type="OrthoDB" id="4843807at2"/>
<dbReference type="RefSeq" id="WP_070195213.1">
    <property type="nucleotide sequence ID" value="NZ_LJGU01000104.1"/>
</dbReference>
<dbReference type="EMBL" id="LJGU01000104">
    <property type="protein sequence ID" value="OEV05179.1"/>
    <property type="molecule type" value="Genomic_DNA"/>
</dbReference>
<evidence type="ECO:0000313" key="2">
    <source>
        <dbReference type="EMBL" id="OEV05179.1"/>
    </source>
</evidence>
<evidence type="ECO:0000256" key="1">
    <source>
        <dbReference type="SAM" id="MobiDB-lite"/>
    </source>
</evidence>